<evidence type="ECO:0000313" key="2">
    <source>
        <dbReference type="Proteomes" id="UP001148662"/>
    </source>
</evidence>
<reference evidence="1" key="1">
    <citation type="submission" date="2022-07" db="EMBL/GenBank/DDBJ databases">
        <title>Genome Sequence of Phlebia brevispora.</title>
        <authorList>
            <person name="Buettner E."/>
        </authorList>
    </citation>
    <scope>NUCLEOTIDE SEQUENCE</scope>
    <source>
        <strain evidence="1">MPL23</strain>
    </source>
</reference>
<gene>
    <name evidence="1" type="ORF">NM688_g4151</name>
</gene>
<dbReference type="Proteomes" id="UP001148662">
    <property type="component" value="Unassembled WGS sequence"/>
</dbReference>
<comment type="caution">
    <text evidence="1">The sequence shown here is derived from an EMBL/GenBank/DDBJ whole genome shotgun (WGS) entry which is preliminary data.</text>
</comment>
<evidence type="ECO:0000313" key="1">
    <source>
        <dbReference type="EMBL" id="KAJ3552434.1"/>
    </source>
</evidence>
<proteinExistence type="predicted"/>
<name>A0ACC1T3W1_9APHY</name>
<protein>
    <submittedName>
        <fullName evidence="1">Uncharacterized protein</fullName>
    </submittedName>
</protein>
<dbReference type="EMBL" id="JANHOG010000662">
    <property type="protein sequence ID" value="KAJ3552434.1"/>
    <property type="molecule type" value="Genomic_DNA"/>
</dbReference>
<accession>A0ACC1T3W1</accession>
<organism evidence="1 2">
    <name type="scientific">Phlebia brevispora</name>
    <dbReference type="NCBI Taxonomy" id="194682"/>
    <lineage>
        <taxon>Eukaryota</taxon>
        <taxon>Fungi</taxon>
        <taxon>Dikarya</taxon>
        <taxon>Basidiomycota</taxon>
        <taxon>Agaricomycotina</taxon>
        <taxon>Agaricomycetes</taxon>
        <taxon>Polyporales</taxon>
        <taxon>Meruliaceae</taxon>
        <taxon>Phlebia</taxon>
    </lineage>
</organism>
<keyword evidence="2" id="KW-1185">Reference proteome</keyword>
<sequence length="336" mass="36219">MLGCLLSKRTAILPRFLAVRRMSSFGDHCPLVISPAQLRQIQGDGVAVLDATWHMPNVPRNPHKEFIAKHIPGARFLGLDEVASPHDLGLKHMMPSGEVFAKYCGKAGITPSSHVVIYDSHGIFSSPRALFMFRAFGHDRSSILDGGLPAWEAHGGPVEAGEPSEIPETNYPVPTLNEDVIRSYEQIVTNTAFNPDDEPIAELVVDARPRGRYTGAQPEPRPGLSSGHMPFARSLPFTTLLDAHQYTPAGASEPVSYTTIKSNAGLHEALEKAVGPAYAEAVLKGERGAVASCGSGMTAGVIWLALKLMGAERVALYDESWTGYALREGSKIEKGE</sequence>